<dbReference type="InterPro" id="IPR013321">
    <property type="entry name" value="Arc_rbn_hlx_hlx"/>
</dbReference>
<dbReference type="InterPro" id="IPR053853">
    <property type="entry name" value="FitA-like_RHH"/>
</dbReference>
<feature type="coiled-coil region" evidence="1">
    <location>
        <begin position="18"/>
        <end position="45"/>
    </location>
</feature>
<sequence length="87" mass="9725">MASVTIRNLSEETKGLLAQRASRRRHSLEEELRQILDEAARAEVGNPDALEPLGSFIVRITRPGYDDVAAAIDAQRQRPDRALPVFE</sequence>
<dbReference type="OrthoDB" id="7596695at2"/>
<evidence type="ECO:0000313" key="4">
    <source>
        <dbReference type="Proteomes" id="UP000179467"/>
    </source>
</evidence>
<name>A0A1S1H6Q0_9SPHN</name>
<evidence type="ECO:0000256" key="1">
    <source>
        <dbReference type="SAM" id="Coils"/>
    </source>
</evidence>
<organism evidence="3 4">
    <name type="scientific">Edaphosphingomonas haloaromaticamans</name>
    <dbReference type="NCBI Taxonomy" id="653954"/>
    <lineage>
        <taxon>Bacteria</taxon>
        <taxon>Pseudomonadati</taxon>
        <taxon>Pseudomonadota</taxon>
        <taxon>Alphaproteobacteria</taxon>
        <taxon>Sphingomonadales</taxon>
        <taxon>Rhizorhabdaceae</taxon>
        <taxon>Edaphosphingomonas</taxon>
    </lineage>
</organism>
<dbReference type="EMBL" id="MIPT01000003">
    <property type="protein sequence ID" value="OHT17767.1"/>
    <property type="molecule type" value="Genomic_DNA"/>
</dbReference>
<keyword evidence="1" id="KW-0175">Coiled coil</keyword>
<gene>
    <name evidence="3" type="primary">stbC</name>
    <name evidence="3" type="ORF">BHE75_04565</name>
</gene>
<dbReference type="SUPFAM" id="SSF47598">
    <property type="entry name" value="Ribbon-helix-helix"/>
    <property type="match status" value="1"/>
</dbReference>
<dbReference type="Proteomes" id="UP000179467">
    <property type="component" value="Unassembled WGS sequence"/>
</dbReference>
<dbReference type="InterPro" id="IPR010985">
    <property type="entry name" value="Ribbon_hlx_hlx"/>
</dbReference>
<dbReference type="AlphaFoldDB" id="A0A1S1H6Q0"/>
<accession>A0A1S1H6Q0</accession>
<keyword evidence="4" id="KW-1185">Reference proteome</keyword>
<reference evidence="3 4" key="1">
    <citation type="submission" date="2016-09" db="EMBL/GenBank/DDBJ databases">
        <title>Metabolic pathway, cell adaptation mechanisms and a novel monoxygenase revealed through proteogenomic-transcription analysis of a Sphingomonas haloaromaticamans strain degrading the fungicide ortho-phenylphenol.</title>
        <authorList>
            <person name="Perruchon C."/>
            <person name="Papadopoulou E.S."/>
            <person name="Rousidou C."/>
            <person name="Vasileiadis S."/>
            <person name="Tanou G."/>
            <person name="Amoutzias G."/>
            <person name="Molassiotis A."/>
            <person name="Karpouzas D.G."/>
        </authorList>
    </citation>
    <scope>NUCLEOTIDE SEQUENCE [LARGE SCALE GENOMIC DNA]</scope>
    <source>
        <strain evidence="3 4">P3</strain>
    </source>
</reference>
<feature type="domain" description="Antitoxin FitA-like ribbon-helix-helix" evidence="2">
    <location>
        <begin position="2"/>
        <end position="40"/>
    </location>
</feature>
<dbReference type="Pfam" id="PF22513">
    <property type="entry name" value="FitA-like_RHH"/>
    <property type="match status" value="1"/>
</dbReference>
<dbReference type="GO" id="GO:0006355">
    <property type="term" value="P:regulation of DNA-templated transcription"/>
    <property type="evidence" value="ECO:0007669"/>
    <property type="project" value="InterPro"/>
</dbReference>
<protein>
    <submittedName>
        <fullName evidence="3">Plasmid stability protein</fullName>
    </submittedName>
</protein>
<evidence type="ECO:0000313" key="3">
    <source>
        <dbReference type="EMBL" id="OHT17767.1"/>
    </source>
</evidence>
<dbReference type="RefSeq" id="WP_070936387.1">
    <property type="nucleotide sequence ID" value="NZ_MIPT01000003.1"/>
</dbReference>
<evidence type="ECO:0000259" key="2">
    <source>
        <dbReference type="Pfam" id="PF22513"/>
    </source>
</evidence>
<dbReference type="Gene3D" id="1.10.1220.10">
    <property type="entry name" value="Met repressor-like"/>
    <property type="match status" value="1"/>
</dbReference>
<comment type="caution">
    <text evidence="3">The sequence shown here is derived from an EMBL/GenBank/DDBJ whole genome shotgun (WGS) entry which is preliminary data.</text>
</comment>
<proteinExistence type="predicted"/>